<evidence type="ECO:0000313" key="2">
    <source>
        <dbReference type="Proteomes" id="UP001146351"/>
    </source>
</evidence>
<gene>
    <name evidence="1" type="ORF">N7492_006764</name>
</gene>
<dbReference type="AlphaFoldDB" id="A0A9W9LK48"/>
<accession>A0A9W9LK48</accession>
<dbReference type="EMBL" id="JAPQKO010000005">
    <property type="protein sequence ID" value="KAJ5161372.1"/>
    <property type="molecule type" value="Genomic_DNA"/>
</dbReference>
<sequence length="63" mass="7249">MPRREASGRGRRLRGFLEIRIGRDEVDVGWGSRSTPRLNSAQKVDISFYFIKDGTLSCFINYP</sequence>
<organism evidence="1 2">
    <name type="scientific">Penicillium capsulatum</name>
    <dbReference type="NCBI Taxonomy" id="69766"/>
    <lineage>
        <taxon>Eukaryota</taxon>
        <taxon>Fungi</taxon>
        <taxon>Dikarya</taxon>
        <taxon>Ascomycota</taxon>
        <taxon>Pezizomycotina</taxon>
        <taxon>Eurotiomycetes</taxon>
        <taxon>Eurotiomycetidae</taxon>
        <taxon>Eurotiales</taxon>
        <taxon>Aspergillaceae</taxon>
        <taxon>Penicillium</taxon>
    </lineage>
</organism>
<name>A0A9W9LK48_9EURO</name>
<reference evidence="1" key="2">
    <citation type="journal article" date="2023" name="IMA Fungus">
        <title>Comparative genomic study of the Penicillium genus elucidates a diverse pangenome and 15 lateral gene transfer events.</title>
        <authorList>
            <person name="Petersen C."/>
            <person name="Sorensen T."/>
            <person name="Nielsen M.R."/>
            <person name="Sondergaard T.E."/>
            <person name="Sorensen J.L."/>
            <person name="Fitzpatrick D.A."/>
            <person name="Frisvad J.C."/>
            <person name="Nielsen K.L."/>
        </authorList>
    </citation>
    <scope>NUCLEOTIDE SEQUENCE</scope>
    <source>
        <strain evidence="1">IBT 21917</strain>
    </source>
</reference>
<evidence type="ECO:0000313" key="1">
    <source>
        <dbReference type="EMBL" id="KAJ5161372.1"/>
    </source>
</evidence>
<protein>
    <submittedName>
        <fullName evidence="1">Uncharacterized protein</fullName>
    </submittedName>
</protein>
<dbReference type="Proteomes" id="UP001146351">
    <property type="component" value="Unassembled WGS sequence"/>
</dbReference>
<keyword evidence="2" id="KW-1185">Reference proteome</keyword>
<comment type="caution">
    <text evidence="1">The sequence shown here is derived from an EMBL/GenBank/DDBJ whole genome shotgun (WGS) entry which is preliminary data.</text>
</comment>
<reference evidence="1" key="1">
    <citation type="submission" date="2022-11" db="EMBL/GenBank/DDBJ databases">
        <authorList>
            <person name="Petersen C."/>
        </authorList>
    </citation>
    <scope>NUCLEOTIDE SEQUENCE</scope>
    <source>
        <strain evidence="1">IBT 21917</strain>
    </source>
</reference>
<proteinExistence type="predicted"/>